<protein>
    <recommendedName>
        <fullName evidence="3">S-adenosylmethionine decarboxylase</fullName>
    </recommendedName>
</protein>
<organism evidence="1 2">
    <name type="scientific">Chromohalobacter canadensis</name>
    <dbReference type="NCBI Taxonomy" id="141389"/>
    <lineage>
        <taxon>Bacteria</taxon>
        <taxon>Pseudomonadati</taxon>
        <taxon>Pseudomonadota</taxon>
        <taxon>Gammaproteobacteria</taxon>
        <taxon>Oceanospirillales</taxon>
        <taxon>Halomonadaceae</taxon>
        <taxon>Chromohalobacter</taxon>
    </lineage>
</organism>
<dbReference type="Proteomes" id="UP001321908">
    <property type="component" value="Chromosome"/>
</dbReference>
<evidence type="ECO:0008006" key="3">
    <source>
        <dbReference type="Google" id="ProtNLM"/>
    </source>
</evidence>
<accession>A0ABZ0Y9D1</accession>
<proteinExistence type="predicted"/>
<dbReference type="RefSeq" id="WP_246920747.1">
    <property type="nucleotide sequence ID" value="NZ_CP140151.1"/>
</dbReference>
<dbReference type="EMBL" id="CP140151">
    <property type="protein sequence ID" value="WQH08511.1"/>
    <property type="molecule type" value="Genomic_DNA"/>
</dbReference>
<keyword evidence="2" id="KW-1185">Reference proteome</keyword>
<name>A0ABZ0Y9D1_9GAMM</name>
<evidence type="ECO:0000313" key="2">
    <source>
        <dbReference type="Proteomes" id="UP001321908"/>
    </source>
</evidence>
<reference evidence="1 2" key="1">
    <citation type="submission" date="2023-11" db="EMBL/GenBank/DDBJ databases">
        <title>MicrobeMod: A computational toolkit for identifying prokaryotic methylation and restriction-modification with nanopore sequencing.</title>
        <authorList>
            <person name="Crits-Christoph A."/>
            <person name="Kang S.C."/>
            <person name="Lee H."/>
            <person name="Ostrov N."/>
        </authorList>
    </citation>
    <scope>NUCLEOTIDE SEQUENCE [LARGE SCALE GENOMIC DNA]</scope>
    <source>
        <strain evidence="1 2">ATCC 43984</strain>
    </source>
</reference>
<evidence type="ECO:0000313" key="1">
    <source>
        <dbReference type="EMBL" id="WQH08511.1"/>
    </source>
</evidence>
<gene>
    <name evidence="1" type="ORF">SR908_13640</name>
</gene>
<sequence>MRTIHVDVAGVDHECDENEAVEMFLSLKEGLEDAGVKTEKLSTIPRPNGSQVFHRHPLGVAIAMTHLTDC</sequence>